<dbReference type="InterPro" id="IPR006195">
    <property type="entry name" value="aa-tRNA-synth_II"/>
</dbReference>
<dbReference type="GO" id="GO:0000049">
    <property type="term" value="F:tRNA binding"/>
    <property type="evidence" value="ECO:0007669"/>
    <property type="project" value="TreeGrafter"/>
</dbReference>
<evidence type="ECO:0000259" key="9">
    <source>
        <dbReference type="PROSITE" id="PS50862"/>
    </source>
</evidence>
<dbReference type="PANTHER" id="PTHR42918">
    <property type="entry name" value="LYSYL-TRNA SYNTHETASE"/>
    <property type="match status" value="1"/>
</dbReference>
<dbReference type="EC" id="6.1.1.6" evidence="1 8"/>
<evidence type="ECO:0000313" key="10">
    <source>
        <dbReference type="EMBL" id="PYI36652.1"/>
    </source>
</evidence>
<protein>
    <recommendedName>
        <fullName evidence="1 8">Lysine--tRNA ligase</fullName>
        <ecNumber evidence="1 8">6.1.1.6</ecNumber>
    </recommendedName>
    <alternativeName>
        <fullName evidence="6 8">Lysyl-tRNA synthetase</fullName>
    </alternativeName>
</protein>
<dbReference type="InterPro" id="IPR012340">
    <property type="entry name" value="NA-bd_OB-fold"/>
</dbReference>
<evidence type="ECO:0000256" key="8">
    <source>
        <dbReference type="RuleBase" id="RU003748"/>
    </source>
</evidence>
<evidence type="ECO:0000256" key="3">
    <source>
        <dbReference type="ARBA" id="ARBA00022741"/>
    </source>
</evidence>
<reference evidence="10 11" key="1">
    <citation type="submission" date="2018-02" db="EMBL/GenBank/DDBJ databases">
        <title>The genomes of Aspergillus section Nigri reveals drivers in fungal speciation.</title>
        <authorList>
            <consortium name="DOE Joint Genome Institute"/>
            <person name="Vesth T.C."/>
            <person name="Nybo J."/>
            <person name="Theobald S."/>
            <person name="Brandl J."/>
            <person name="Frisvad J.C."/>
            <person name="Nielsen K.F."/>
            <person name="Lyhne E.K."/>
            <person name="Kogle M.E."/>
            <person name="Kuo A."/>
            <person name="Riley R."/>
            <person name="Clum A."/>
            <person name="Nolan M."/>
            <person name="Lipzen A."/>
            <person name="Salamov A."/>
            <person name="Henrissat B."/>
            <person name="Wiebenga A."/>
            <person name="De vries R.P."/>
            <person name="Grigoriev I.V."/>
            <person name="Mortensen U.H."/>
            <person name="Andersen M.R."/>
            <person name="Baker S.E."/>
        </authorList>
    </citation>
    <scope>NUCLEOTIDE SEQUENCE [LARGE SCALE GENOMIC DNA]</scope>
    <source>
        <strain evidence="10 11">CBS 114.80</strain>
    </source>
</reference>
<name>A0A2V5IMQ1_9EURO</name>
<evidence type="ECO:0000256" key="4">
    <source>
        <dbReference type="ARBA" id="ARBA00022840"/>
    </source>
</evidence>
<dbReference type="GO" id="GO:0070154">
    <property type="term" value="P:mitochondrial lysyl-tRNA aminoacylation"/>
    <property type="evidence" value="ECO:0007669"/>
    <property type="project" value="TreeGrafter"/>
</dbReference>
<evidence type="ECO:0000256" key="7">
    <source>
        <dbReference type="ARBA" id="ARBA00048573"/>
    </source>
</evidence>
<dbReference type="SUPFAM" id="SSF50249">
    <property type="entry name" value="Nucleic acid-binding proteins"/>
    <property type="match status" value="1"/>
</dbReference>
<sequence>MQSIRPQWASRLRAGRRLSSTGAPISTRTQILQANGPFARVNQRLAAANASRHSSSAASPERVFKERLQEVQKTLSEAYPRLESNEHSMSTAEFRDRYCHLDYNEVEGDTVVVHGRIRTSRLAGNKLIFFDMSQNGHKVQVMCNIRQLEGVTPEHFRDFSRLLRRGDAFSVTGRPHRTGRGELTILATQMPQLLSPCLHDVPLDAHRHETSPYPRHVQFLADQRTADIIRARSAIIQHVRQFFVDRDFMEVNTPILEAVAGGAIARPFHTSATEFPDRQLSLRIAPELWLKRLVVGGFDRVFEIGPSFRNEGLDKTHNPEFTTCEFYHAYANLEELISITEKLLSGLSTRIDEVNTNNTFTPTEANFTAPFRRIDFITGIEEAIGRKLPELTTPDALAQVKELYRDLSLPEPSSPTLPRLLDELCSKYVEPQCIEPTFIINPPECLSPLSKSFVDPTTGQRVAARAELFIEGREVVNTYEEENSPFEQRRKFEDQVRFSKEANETEEIDESYLEALEWGLPSTGGWGCGIDRLCMLFTGAKKISDVLPFGNLRQVTRRSEKTEKIPHNPDLSYCQISPSTPCQ</sequence>
<dbReference type="InterPro" id="IPR004365">
    <property type="entry name" value="NA-bd_OB_tRNA"/>
</dbReference>
<dbReference type="GO" id="GO:0004824">
    <property type="term" value="F:lysine-tRNA ligase activity"/>
    <property type="evidence" value="ECO:0007669"/>
    <property type="project" value="UniProtKB-EC"/>
</dbReference>
<dbReference type="GO" id="GO:0005524">
    <property type="term" value="F:ATP binding"/>
    <property type="evidence" value="ECO:0007669"/>
    <property type="project" value="UniProtKB-KW"/>
</dbReference>
<evidence type="ECO:0000256" key="1">
    <source>
        <dbReference type="ARBA" id="ARBA00013166"/>
    </source>
</evidence>
<dbReference type="AlphaFoldDB" id="A0A2V5IMQ1"/>
<keyword evidence="3" id="KW-0547">Nucleotide-binding</keyword>
<dbReference type="Proteomes" id="UP000248817">
    <property type="component" value="Unassembled WGS sequence"/>
</dbReference>
<keyword evidence="5 10" id="KW-0030">Aminoacyl-tRNA synthetase</keyword>
<gene>
    <name evidence="10" type="ORF">BP00DRAFT_483024</name>
</gene>
<evidence type="ECO:0000256" key="6">
    <source>
        <dbReference type="ARBA" id="ARBA00030563"/>
    </source>
</evidence>
<keyword evidence="2" id="KW-0436">Ligase</keyword>
<evidence type="ECO:0000313" key="11">
    <source>
        <dbReference type="Proteomes" id="UP000248817"/>
    </source>
</evidence>
<dbReference type="SUPFAM" id="SSF55681">
    <property type="entry name" value="Class II aaRS and biotin synthetases"/>
    <property type="match status" value="1"/>
</dbReference>
<dbReference type="InterPro" id="IPR004364">
    <property type="entry name" value="Aa-tRNA-synt_II"/>
</dbReference>
<dbReference type="FunFam" id="3.30.930.10:FF:000094">
    <property type="entry name" value="Lysine--tRNA ligase, mitochondrial"/>
    <property type="match status" value="1"/>
</dbReference>
<keyword evidence="11" id="KW-1185">Reference proteome</keyword>
<keyword evidence="4" id="KW-0067">ATP-binding</keyword>
<dbReference type="NCBIfam" id="TIGR00499">
    <property type="entry name" value="lysS_bact"/>
    <property type="match status" value="1"/>
</dbReference>
<dbReference type="Pfam" id="PF00152">
    <property type="entry name" value="tRNA-synt_2"/>
    <property type="match status" value="1"/>
</dbReference>
<dbReference type="InterPro" id="IPR045864">
    <property type="entry name" value="aa-tRNA-synth_II/BPL/LPL"/>
</dbReference>
<comment type="catalytic activity">
    <reaction evidence="7 8">
        <text>tRNA(Lys) + L-lysine + ATP = L-lysyl-tRNA(Lys) + AMP + diphosphate</text>
        <dbReference type="Rhea" id="RHEA:20792"/>
        <dbReference type="Rhea" id="RHEA-COMP:9696"/>
        <dbReference type="Rhea" id="RHEA-COMP:9697"/>
        <dbReference type="ChEBI" id="CHEBI:30616"/>
        <dbReference type="ChEBI" id="CHEBI:32551"/>
        <dbReference type="ChEBI" id="CHEBI:33019"/>
        <dbReference type="ChEBI" id="CHEBI:78442"/>
        <dbReference type="ChEBI" id="CHEBI:78529"/>
        <dbReference type="ChEBI" id="CHEBI:456215"/>
        <dbReference type="EC" id="6.1.1.6"/>
    </reaction>
</comment>
<evidence type="ECO:0000256" key="5">
    <source>
        <dbReference type="ARBA" id="ARBA00023146"/>
    </source>
</evidence>
<dbReference type="CDD" id="cd04322">
    <property type="entry name" value="LysRS_N"/>
    <property type="match status" value="1"/>
</dbReference>
<dbReference type="InterPro" id="IPR018149">
    <property type="entry name" value="Lys-tRNA-synth_II_C"/>
</dbReference>
<dbReference type="Gene3D" id="2.40.50.140">
    <property type="entry name" value="Nucleic acid-binding proteins"/>
    <property type="match status" value="1"/>
</dbReference>
<dbReference type="GO" id="GO:0005739">
    <property type="term" value="C:mitochondrion"/>
    <property type="evidence" value="ECO:0007669"/>
    <property type="project" value="TreeGrafter"/>
</dbReference>
<feature type="domain" description="Aminoacyl-transfer RNA synthetases class-II family profile" evidence="9">
    <location>
        <begin position="229"/>
        <end position="548"/>
    </location>
</feature>
<proteinExistence type="predicted"/>
<dbReference type="PROSITE" id="PS50862">
    <property type="entry name" value="AA_TRNA_LIGASE_II"/>
    <property type="match status" value="1"/>
</dbReference>
<organism evidence="10 11">
    <name type="scientific">Aspergillus indologenus CBS 114.80</name>
    <dbReference type="NCBI Taxonomy" id="1450541"/>
    <lineage>
        <taxon>Eukaryota</taxon>
        <taxon>Fungi</taxon>
        <taxon>Dikarya</taxon>
        <taxon>Ascomycota</taxon>
        <taxon>Pezizomycotina</taxon>
        <taxon>Eurotiomycetes</taxon>
        <taxon>Eurotiomycetidae</taxon>
        <taxon>Eurotiales</taxon>
        <taxon>Aspergillaceae</taxon>
        <taxon>Aspergillus</taxon>
        <taxon>Aspergillus subgen. Circumdati</taxon>
    </lineage>
</organism>
<accession>A0A2V5IMQ1</accession>
<dbReference type="InterPro" id="IPR002313">
    <property type="entry name" value="Lys-tRNA-ligase_II"/>
</dbReference>
<dbReference type="InterPro" id="IPR044136">
    <property type="entry name" value="Lys-tRNA-ligase_II_N"/>
</dbReference>
<dbReference type="PRINTS" id="PR00982">
    <property type="entry name" value="TRNASYNTHLYS"/>
</dbReference>
<dbReference type="EMBL" id="KZ825463">
    <property type="protein sequence ID" value="PYI36652.1"/>
    <property type="molecule type" value="Genomic_DNA"/>
</dbReference>
<dbReference type="Pfam" id="PF01336">
    <property type="entry name" value="tRNA_anti-codon"/>
    <property type="match status" value="1"/>
</dbReference>
<evidence type="ECO:0000256" key="2">
    <source>
        <dbReference type="ARBA" id="ARBA00022598"/>
    </source>
</evidence>
<dbReference type="PANTHER" id="PTHR42918:SF5">
    <property type="entry name" value="LYSINE--TRNA LIGASE, MITOCHONDRIAL"/>
    <property type="match status" value="1"/>
</dbReference>
<dbReference type="Gene3D" id="3.30.930.10">
    <property type="entry name" value="Bira Bifunctional Protein, Domain 2"/>
    <property type="match status" value="1"/>
</dbReference>